<reference evidence="1 2" key="1">
    <citation type="submission" date="2019-06" db="EMBL/GenBank/DDBJ databases">
        <title>Genomic Encyclopedia of Type Strains, Phase IV (KMG-V): Genome sequencing to study the core and pangenomes of soil and plant-associated prokaryotes.</title>
        <authorList>
            <person name="Whitman W."/>
        </authorList>
    </citation>
    <scope>NUCLEOTIDE SEQUENCE [LARGE SCALE GENOMIC DNA]</scope>
    <source>
        <strain evidence="1 2">BR 11650</strain>
    </source>
</reference>
<comment type="caution">
    <text evidence="1">The sequence shown here is derived from an EMBL/GenBank/DDBJ whole genome shotgun (WGS) entry which is preliminary data.</text>
</comment>
<dbReference type="AlphaFoldDB" id="A0A560CLA3"/>
<dbReference type="GO" id="GO:0016853">
    <property type="term" value="F:isomerase activity"/>
    <property type="evidence" value="ECO:0007669"/>
    <property type="project" value="UniProtKB-KW"/>
</dbReference>
<dbReference type="Pfam" id="PF17645">
    <property type="entry name" value="Amdase"/>
    <property type="match status" value="1"/>
</dbReference>
<name>A0A560CLA3_AZOBR</name>
<proteinExistence type="predicted"/>
<gene>
    <name evidence="1" type="ORF">FBZ83_103178</name>
</gene>
<dbReference type="Gene3D" id="3.40.50.12500">
    <property type="match status" value="1"/>
</dbReference>
<dbReference type="InterPro" id="IPR026286">
    <property type="entry name" value="MaiA/AMDase"/>
</dbReference>
<dbReference type="EMBL" id="VITH01000003">
    <property type="protein sequence ID" value="TWA85586.1"/>
    <property type="molecule type" value="Genomic_DNA"/>
</dbReference>
<organism evidence="1 2">
    <name type="scientific">Azospirillum brasilense</name>
    <dbReference type="NCBI Taxonomy" id="192"/>
    <lineage>
        <taxon>Bacteria</taxon>
        <taxon>Pseudomonadati</taxon>
        <taxon>Pseudomonadota</taxon>
        <taxon>Alphaproteobacteria</taxon>
        <taxon>Rhodospirillales</taxon>
        <taxon>Azospirillaceae</taxon>
        <taxon>Azospirillum</taxon>
    </lineage>
</organism>
<sequence>MGARLTERTMDMSNRVLLGMLTPSSNTVLEPVTSAMLSGLPEVTAHFGRFTVKEISLRAAALDQFTDAPFLDAARLLADARLNVIGWNGTSAGWLGFAADERLCASIEAETGIPACTSMLALNEILETTGRKRFAIVSPYLDEIQDRMVANYNAAGFEVVAERHLNDRGNFSFSKVTEETIERMCMEVAESKPEAIAIICTNMRGAPVAERMEKALGIPVYDTVSTVVWKALRMTGVDTRRVEGWGSLFRELHG</sequence>
<evidence type="ECO:0000313" key="2">
    <source>
        <dbReference type="Proteomes" id="UP000318529"/>
    </source>
</evidence>
<dbReference type="PANTHER" id="PTHR40267:SF1">
    <property type="entry name" value="BLR3294 PROTEIN"/>
    <property type="match status" value="1"/>
</dbReference>
<evidence type="ECO:0000313" key="1">
    <source>
        <dbReference type="EMBL" id="TWA85586.1"/>
    </source>
</evidence>
<dbReference type="PANTHER" id="PTHR40267">
    <property type="entry name" value="BLR3294 PROTEIN"/>
    <property type="match status" value="1"/>
</dbReference>
<protein>
    <submittedName>
        <fullName evidence="1">Maleate isomerase</fullName>
    </submittedName>
</protein>
<keyword evidence="1" id="KW-0413">Isomerase</keyword>
<dbReference type="Proteomes" id="UP000318529">
    <property type="component" value="Unassembled WGS sequence"/>
</dbReference>
<dbReference type="PIRSF" id="PIRSF015736">
    <property type="entry name" value="MI"/>
    <property type="match status" value="1"/>
</dbReference>
<accession>A0A560CLA3</accession>
<dbReference type="InterPro" id="IPR053714">
    <property type="entry name" value="Iso_Racemase_Enz_sf"/>
</dbReference>